<dbReference type="EMBL" id="CP003243">
    <property type="protein sequence ID" value="AFC99042.1"/>
    <property type="molecule type" value="Genomic_DNA"/>
</dbReference>
<dbReference type="InterPro" id="IPR001958">
    <property type="entry name" value="Tet-R_TetA/multi-R_MdtG-like"/>
</dbReference>
<dbReference type="SUPFAM" id="SSF103473">
    <property type="entry name" value="MFS general substrate transporter"/>
    <property type="match status" value="1"/>
</dbReference>
<dbReference type="OrthoDB" id="117970at2157"/>
<evidence type="ECO:0000256" key="1">
    <source>
        <dbReference type="ARBA" id="ARBA00004141"/>
    </source>
</evidence>
<dbReference type="PANTHER" id="PTHR23518">
    <property type="entry name" value="C-METHYLTRANSFERASE"/>
    <property type="match status" value="1"/>
</dbReference>
<reference evidence="7 8" key="1">
    <citation type="journal article" date="2012" name="J. Bacteriol.">
        <title>Complete genome sequence of a thermophilic methanogen, Methanocella conradii HZ254, isolated from Chinese rice field soil.</title>
        <authorList>
            <person name="Lu Z."/>
            <person name="Lu Y."/>
        </authorList>
    </citation>
    <scope>NUCLEOTIDE SEQUENCE [LARGE SCALE GENOMIC DNA]</scope>
    <source>
        <strain evidence="8">DSM 24694 / JCM 17849 / CGMCC 1.5162 / HZ254</strain>
    </source>
</reference>
<dbReference type="Gene3D" id="1.20.1250.20">
    <property type="entry name" value="MFS general substrate transporter like domains"/>
    <property type="match status" value="2"/>
</dbReference>
<feature type="transmembrane region" description="Helical" evidence="5">
    <location>
        <begin position="142"/>
        <end position="161"/>
    </location>
</feature>
<name>H8I939_METCZ</name>
<dbReference type="GO" id="GO:0022857">
    <property type="term" value="F:transmembrane transporter activity"/>
    <property type="evidence" value="ECO:0007669"/>
    <property type="project" value="InterPro"/>
</dbReference>
<accession>H8I939</accession>
<dbReference type="eggNOG" id="arCOG00134">
    <property type="taxonomic scope" value="Archaea"/>
</dbReference>
<feature type="transmembrane region" description="Helical" evidence="5">
    <location>
        <begin position="79"/>
        <end position="97"/>
    </location>
</feature>
<comment type="subcellular location">
    <subcellularLocation>
        <location evidence="1">Membrane</location>
        <topology evidence="1">Multi-pass membrane protein</topology>
    </subcellularLocation>
</comment>
<dbReference type="CDD" id="cd17325">
    <property type="entry name" value="MFS_MdtG_SLC18_like"/>
    <property type="match status" value="1"/>
</dbReference>
<feature type="transmembrane region" description="Helical" evidence="5">
    <location>
        <begin position="211"/>
        <end position="235"/>
    </location>
</feature>
<dbReference type="InterPro" id="IPR011701">
    <property type="entry name" value="MFS"/>
</dbReference>
<sequence length="402" mass="42145">MELIPIKYKDVMALLSLSLVGFTASFTGHLISSNLGNYMGSFGSSMTAIGLVIGSLAIAEVLFKTPFGILSDRYGKLKLMLGGLALLAIISMMFPLFKDPAALFTIRFMQGVAIAAFSTTSTAMVADLFTDRKGEAMGTYNSLKGAGYALGPILGGLVTQYFNFFDTFLLCAAASATVLVLCLVAVKESFTPPKKRRSVGLMLKESNRLDYVSCYFIGMSGMLAFYSIISFLPVYGTINGIGAGVTGAILGVQAVVYVLAQYYSGKAADKYGSRLPIMIGSVLLAAGILLIALVPSPLAWGVAVILSGLGISALWVVSNSYLAYAAPAALMGTVMGLSGTFKEVGDGGGPILIGFLGDWIGLKGAFLCILIFLALSFILALTLDNGVGQKSEAKTIEAIKAR</sequence>
<feature type="transmembrane region" description="Helical" evidence="5">
    <location>
        <begin position="12"/>
        <end position="32"/>
    </location>
</feature>
<keyword evidence="2 5" id="KW-0812">Transmembrane</keyword>
<dbReference type="GO" id="GO:0016020">
    <property type="term" value="C:membrane"/>
    <property type="evidence" value="ECO:0007669"/>
    <property type="project" value="UniProtKB-SubCell"/>
</dbReference>
<feature type="transmembrane region" description="Helical" evidence="5">
    <location>
        <begin position="299"/>
        <end position="317"/>
    </location>
</feature>
<dbReference type="STRING" id="1041930.Mtc_0271"/>
<evidence type="ECO:0000256" key="3">
    <source>
        <dbReference type="ARBA" id="ARBA00022989"/>
    </source>
</evidence>
<organism evidence="7 8">
    <name type="scientific">Methanocella conradii (strain DSM 24694 / JCM 17849 / CGMCC 1.5162 / HZ254)</name>
    <dbReference type="NCBI Taxonomy" id="1041930"/>
    <lineage>
        <taxon>Archaea</taxon>
        <taxon>Methanobacteriati</taxon>
        <taxon>Methanobacteriota</taxon>
        <taxon>Stenosarchaea group</taxon>
        <taxon>Methanomicrobia</taxon>
        <taxon>Methanocellales</taxon>
        <taxon>Methanocellaceae</taxon>
        <taxon>Methanocella</taxon>
    </lineage>
</organism>
<feature type="transmembrane region" description="Helical" evidence="5">
    <location>
        <begin position="361"/>
        <end position="383"/>
    </location>
</feature>
<dbReference type="InterPro" id="IPR020846">
    <property type="entry name" value="MFS_dom"/>
</dbReference>
<dbReference type="PANTHER" id="PTHR23518:SF2">
    <property type="entry name" value="MAJOR FACILITATOR SUPERFAMILY TRANSPORTER"/>
    <property type="match status" value="1"/>
</dbReference>
<feature type="domain" description="Major facilitator superfamily (MFS) profile" evidence="6">
    <location>
        <begin position="13"/>
        <end position="388"/>
    </location>
</feature>
<gene>
    <name evidence="7" type="ordered locus">Mtc_0271</name>
</gene>
<dbReference type="InterPro" id="IPR036259">
    <property type="entry name" value="MFS_trans_sf"/>
</dbReference>
<keyword evidence="4 5" id="KW-0472">Membrane</keyword>
<evidence type="ECO:0000313" key="7">
    <source>
        <dbReference type="EMBL" id="AFC99042.1"/>
    </source>
</evidence>
<dbReference type="GeneID" id="11970151"/>
<proteinExistence type="predicted"/>
<dbReference type="Pfam" id="PF07690">
    <property type="entry name" value="MFS_1"/>
    <property type="match status" value="1"/>
</dbReference>
<keyword evidence="8" id="KW-1185">Reference proteome</keyword>
<evidence type="ECO:0000256" key="5">
    <source>
        <dbReference type="SAM" id="Phobius"/>
    </source>
</evidence>
<protein>
    <submittedName>
        <fullName evidence="7">Major Facilitator Superfamily</fullName>
    </submittedName>
</protein>
<keyword evidence="3 5" id="KW-1133">Transmembrane helix</keyword>
<feature type="transmembrane region" description="Helical" evidence="5">
    <location>
        <begin position="167"/>
        <end position="190"/>
    </location>
</feature>
<dbReference type="Proteomes" id="UP000005233">
    <property type="component" value="Chromosome"/>
</dbReference>
<feature type="transmembrane region" description="Helical" evidence="5">
    <location>
        <begin position="275"/>
        <end position="293"/>
    </location>
</feature>
<dbReference type="AlphaFoldDB" id="H8I939"/>
<dbReference type="PRINTS" id="PR01035">
    <property type="entry name" value="TCRTETA"/>
</dbReference>
<feature type="transmembrane region" description="Helical" evidence="5">
    <location>
        <begin position="38"/>
        <end position="59"/>
    </location>
</feature>
<dbReference type="PROSITE" id="PS50850">
    <property type="entry name" value="MFS"/>
    <property type="match status" value="1"/>
</dbReference>
<dbReference type="HOGENOM" id="CLU_001265_10_14_2"/>
<evidence type="ECO:0000256" key="4">
    <source>
        <dbReference type="ARBA" id="ARBA00023136"/>
    </source>
</evidence>
<evidence type="ECO:0000313" key="8">
    <source>
        <dbReference type="Proteomes" id="UP000005233"/>
    </source>
</evidence>
<dbReference type="RefSeq" id="WP_014404881.1">
    <property type="nucleotide sequence ID" value="NC_017034.1"/>
</dbReference>
<dbReference type="KEGG" id="mez:Mtc_0271"/>
<feature type="transmembrane region" description="Helical" evidence="5">
    <location>
        <begin position="322"/>
        <end position="341"/>
    </location>
</feature>
<evidence type="ECO:0000256" key="2">
    <source>
        <dbReference type="ARBA" id="ARBA00022692"/>
    </source>
</evidence>
<feature type="transmembrane region" description="Helical" evidence="5">
    <location>
        <begin position="109"/>
        <end position="130"/>
    </location>
</feature>
<evidence type="ECO:0000259" key="6">
    <source>
        <dbReference type="PROSITE" id="PS50850"/>
    </source>
</evidence>
<feature type="transmembrane region" description="Helical" evidence="5">
    <location>
        <begin position="241"/>
        <end position="263"/>
    </location>
</feature>